<feature type="signal peptide" evidence="2">
    <location>
        <begin position="1"/>
        <end position="27"/>
    </location>
</feature>
<proteinExistence type="predicted"/>
<feature type="transmembrane region" description="Helical" evidence="1">
    <location>
        <begin position="115"/>
        <end position="137"/>
    </location>
</feature>
<organism evidence="3 4">
    <name type="scientific">Candidatus Kaiserbacteria bacterium RIFCSPHIGHO2_01_FULL_55_17</name>
    <dbReference type="NCBI Taxonomy" id="1798484"/>
    <lineage>
        <taxon>Bacteria</taxon>
        <taxon>Candidatus Kaiseribacteriota</taxon>
    </lineage>
</organism>
<comment type="caution">
    <text evidence="3">The sequence shown here is derived from an EMBL/GenBank/DDBJ whole genome shotgun (WGS) entry which is preliminary data.</text>
</comment>
<name>A0A1F6D7T7_9BACT</name>
<keyword evidence="2" id="KW-0732">Signal</keyword>
<keyword evidence="1" id="KW-1133">Transmembrane helix</keyword>
<keyword evidence="1" id="KW-0812">Transmembrane</keyword>
<evidence type="ECO:0000256" key="1">
    <source>
        <dbReference type="SAM" id="Phobius"/>
    </source>
</evidence>
<dbReference type="EMBL" id="MFKX01000026">
    <property type="protein sequence ID" value="OGG57499.1"/>
    <property type="molecule type" value="Genomic_DNA"/>
</dbReference>
<dbReference type="Proteomes" id="UP000177958">
    <property type="component" value="Unassembled WGS sequence"/>
</dbReference>
<accession>A0A1F6D7T7</accession>
<gene>
    <name evidence="3" type="ORF">A2853_04025</name>
</gene>
<evidence type="ECO:0000313" key="3">
    <source>
        <dbReference type="EMBL" id="OGG57499.1"/>
    </source>
</evidence>
<feature type="chain" id="PRO_5009523741" evidence="2">
    <location>
        <begin position="28"/>
        <end position="152"/>
    </location>
</feature>
<keyword evidence="1" id="KW-0472">Membrane</keyword>
<dbReference type="AlphaFoldDB" id="A0A1F6D7T7"/>
<protein>
    <submittedName>
        <fullName evidence="3">Uncharacterized protein</fullName>
    </submittedName>
</protein>
<evidence type="ECO:0000313" key="4">
    <source>
        <dbReference type="Proteomes" id="UP000177958"/>
    </source>
</evidence>
<sequence>MSVNTRGFFAALTMSSMLLALPYFSHAQASAPETLSATIRAAILSDPRSANMSEVDIDAMVAALAAEAQAKGVSSNDILWQPAALEAFAADVVETSCENILCKMNEAFGFDGSDFVIPVGLGISSALLLFVIGSLLYHRGHHPVAGTLQSRT</sequence>
<reference evidence="3 4" key="1">
    <citation type="journal article" date="2016" name="Nat. Commun.">
        <title>Thousands of microbial genomes shed light on interconnected biogeochemical processes in an aquifer system.</title>
        <authorList>
            <person name="Anantharaman K."/>
            <person name="Brown C.T."/>
            <person name="Hug L.A."/>
            <person name="Sharon I."/>
            <person name="Castelle C.J."/>
            <person name="Probst A.J."/>
            <person name="Thomas B.C."/>
            <person name="Singh A."/>
            <person name="Wilkins M.J."/>
            <person name="Karaoz U."/>
            <person name="Brodie E.L."/>
            <person name="Williams K.H."/>
            <person name="Hubbard S.S."/>
            <person name="Banfield J.F."/>
        </authorList>
    </citation>
    <scope>NUCLEOTIDE SEQUENCE [LARGE SCALE GENOMIC DNA]</scope>
</reference>
<evidence type="ECO:0000256" key="2">
    <source>
        <dbReference type="SAM" id="SignalP"/>
    </source>
</evidence>